<evidence type="ECO:0000256" key="1">
    <source>
        <dbReference type="ARBA" id="ARBA00001913"/>
    </source>
</evidence>
<dbReference type="InterPro" id="IPR003995">
    <property type="entry name" value="RTX_toxin_determinant-A"/>
</dbReference>
<evidence type="ECO:0000313" key="12">
    <source>
        <dbReference type="Proteomes" id="UP000683291"/>
    </source>
</evidence>
<dbReference type="PANTHER" id="PTHR38340">
    <property type="entry name" value="S-LAYER PROTEIN"/>
    <property type="match status" value="1"/>
</dbReference>
<dbReference type="PRINTS" id="PR01488">
    <property type="entry name" value="RTXTOXINA"/>
</dbReference>
<dbReference type="GO" id="GO:0005615">
    <property type="term" value="C:extracellular space"/>
    <property type="evidence" value="ECO:0007669"/>
    <property type="project" value="InterPro"/>
</dbReference>
<evidence type="ECO:0000256" key="9">
    <source>
        <dbReference type="SAM" id="MobiDB-lite"/>
    </source>
</evidence>
<keyword evidence="7" id="KW-0843">Virulence</keyword>
<dbReference type="Pfam" id="PF08548">
    <property type="entry name" value="Peptidase_M10_C"/>
    <property type="match status" value="1"/>
</dbReference>
<comment type="cofactor">
    <cofactor evidence="1">
        <name>Ca(2+)</name>
        <dbReference type="ChEBI" id="CHEBI:29108"/>
    </cofactor>
</comment>
<dbReference type="GO" id="GO:0090729">
    <property type="term" value="F:toxin activity"/>
    <property type="evidence" value="ECO:0007669"/>
    <property type="project" value="UniProtKB-KW"/>
</dbReference>
<feature type="region of interest" description="Disordered" evidence="9">
    <location>
        <begin position="1013"/>
        <end position="1032"/>
    </location>
</feature>
<reference evidence="11" key="1">
    <citation type="submission" date="2021-04" db="EMBL/GenBank/DDBJ databases">
        <title>Complete genome sequence for Sulfitobacter sp. strain JK7-1.</title>
        <authorList>
            <person name="Park S.-J."/>
        </authorList>
    </citation>
    <scope>NUCLEOTIDE SEQUENCE</scope>
    <source>
        <strain evidence="11">JK7-1</strain>
    </source>
</reference>
<dbReference type="GO" id="GO:0005509">
    <property type="term" value="F:calcium ion binding"/>
    <property type="evidence" value="ECO:0007669"/>
    <property type="project" value="InterPro"/>
</dbReference>
<dbReference type="PRINTS" id="PR00313">
    <property type="entry name" value="CABNDNGRPT"/>
</dbReference>
<evidence type="ECO:0000256" key="2">
    <source>
        <dbReference type="ARBA" id="ARBA00004370"/>
    </source>
</evidence>
<dbReference type="KEGG" id="sual:KDD17_13985"/>
<keyword evidence="4" id="KW-0964">Secreted</keyword>
<dbReference type="InterPro" id="IPR001343">
    <property type="entry name" value="Hemolysn_Ca-bd"/>
</dbReference>
<accession>A0A975PLT4</accession>
<dbReference type="PROSITE" id="PS00330">
    <property type="entry name" value="HEMOLYSIN_CALCIUM"/>
    <property type="match status" value="23"/>
</dbReference>
<feature type="region of interest" description="Disordered" evidence="9">
    <location>
        <begin position="77"/>
        <end position="96"/>
    </location>
</feature>
<protein>
    <submittedName>
        <fullName evidence="11">M10 family metallopeptidase C-terminal domain-containing protein</fullName>
    </submittedName>
</protein>
<feature type="domain" description="Peptidase M10 serralysin C-terminal" evidence="10">
    <location>
        <begin position="1912"/>
        <end position="2056"/>
    </location>
</feature>
<organism evidence="11 12">
    <name type="scientific">Sulfitobacter albidus</name>
    <dbReference type="NCBI Taxonomy" id="2829501"/>
    <lineage>
        <taxon>Bacteria</taxon>
        <taxon>Pseudomonadati</taxon>
        <taxon>Pseudomonadota</taxon>
        <taxon>Alphaproteobacteria</taxon>
        <taxon>Rhodobacterales</taxon>
        <taxon>Roseobacteraceae</taxon>
        <taxon>Sulfitobacter</taxon>
    </lineage>
</organism>
<feature type="region of interest" description="Disordered" evidence="9">
    <location>
        <begin position="986"/>
        <end position="1008"/>
    </location>
</feature>
<evidence type="ECO:0000256" key="6">
    <source>
        <dbReference type="ARBA" id="ARBA00022737"/>
    </source>
</evidence>
<evidence type="ECO:0000259" key="10">
    <source>
        <dbReference type="Pfam" id="PF08548"/>
    </source>
</evidence>
<dbReference type="EMBL" id="CP073581">
    <property type="protein sequence ID" value="QUJ76024.1"/>
    <property type="molecule type" value="Genomic_DNA"/>
</dbReference>
<keyword evidence="5" id="KW-0800">Toxin</keyword>
<feature type="region of interest" description="Disordered" evidence="9">
    <location>
        <begin position="209"/>
        <end position="248"/>
    </location>
</feature>
<evidence type="ECO:0000313" key="11">
    <source>
        <dbReference type="EMBL" id="QUJ76024.1"/>
    </source>
</evidence>
<evidence type="ECO:0000256" key="4">
    <source>
        <dbReference type="ARBA" id="ARBA00022525"/>
    </source>
</evidence>
<comment type="subcellular location">
    <subcellularLocation>
        <location evidence="2">Membrane</location>
    </subcellularLocation>
    <subcellularLocation>
        <location evidence="3">Secreted</location>
    </subcellularLocation>
</comment>
<proteinExistence type="predicted"/>
<dbReference type="InterPro" id="IPR050557">
    <property type="entry name" value="RTX_toxin/Mannuronan_C5-epim"/>
</dbReference>
<evidence type="ECO:0000256" key="5">
    <source>
        <dbReference type="ARBA" id="ARBA00022656"/>
    </source>
</evidence>
<evidence type="ECO:0000256" key="7">
    <source>
        <dbReference type="ARBA" id="ARBA00023026"/>
    </source>
</evidence>
<dbReference type="InterPro" id="IPR013858">
    <property type="entry name" value="Peptidase_M10B_C"/>
</dbReference>
<dbReference type="PANTHER" id="PTHR38340:SF1">
    <property type="entry name" value="S-LAYER PROTEIN"/>
    <property type="match status" value="1"/>
</dbReference>
<keyword evidence="8" id="KW-0472">Membrane</keyword>
<dbReference type="GO" id="GO:0016020">
    <property type="term" value="C:membrane"/>
    <property type="evidence" value="ECO:0007669"/>
    <property type="project" value="UniProtKB-SubCell"/>
</dbReference>
<dbReference type="Proteomes" id="UP000683291">
    <property type="component" value="Chromosome 1"/>
</dbReference>
<dbReference type="Pfam" id="PF00353">
    <property type="entry name" value="HemolysinCabind"/>
    <property type="match status" value="21"/>
</dbReference>
<keyword evidence="12" id="KW-1185">Reference proteome</keyword>
<dbReference type="Gene3D" id="2.150.10.10">
    <property type="entry name" value="Serralysin-like metalloprotease, C-terminal"/>
    <property type="match status" value="11"/>
</dbReference>
<dbReference type="InterPro" id="IPR011049">
    <property type="entry name" value="Serralysin-like_metalloprot_C"/>
</dbReference>
<name>A0A975PLT4_9RHOB</name>
<evidence type="ECO:0000256" key="3">
    <source>
        <dbReference type="ARBA" id="ARBA00004613"/>
    </source>
</evidence>
<dbReference type="SUPFAM" id="SSF51120">
    <property type="entry name" value="beta-Roll"/>
    <property type="match status" value="14"/>
</dbReference>
<sequence length="2057" mass="203213">MATFLYDGQPVTNLTLDVASGFDVFEFQSGVGDIVSGDNSNNIFDLTGIFSYSTLPRFSLFDGNDVFLGGAADESVSGGDGNDSLEGGAGNDTLVGGRGDNTLSGGAGDDLLIFAADGSPGGGTDILSGGTGIDTARFAGGSINTSLILDAAASVEILDAGFTGVFVGAAGSKTIDVRGVQAYINGNQWALGFGNNVFRGSEASEVVSGGNVDDSIQGNGGDDSITGNNGADTLEGGTGNDTLRGGQGDDSLDGGFGDDLLLFGVADFFGDSDTLIGGDGTDIARFEGGFIGNLTLDFAAGVEVLDDQFITFAFTSDSNVINVSGISAYLSSNVWTLLGGDDSFLGSILAESVAGGDGQDTLIGSFGNDTLDGGNDNDTLLGGEDDDLLTGGAGSDLLDGGFGNDTLVFDGSSSDTLIGGDGIDTARFAGPEIRSLTLDVSAGVELLDDQFAGLTGSNAADVIDVSGITGYVSGSNWTLADGDDFFVGSDFAESAQGDSGNDTLFGGGGNDTLTGGAGADTLDGGAGDDLLIATAGLVETYQGGDGTDTLQTAGNSLSLLTLDLAAGIENLDDQFAGFFGTFGDDTINISAIGAYLSASTWQLAGGNDSFTGSALAERVEGGAGDDSLFGGAGNDTLKGDGGVDTLDGGAGDDVLIFDAGPGKVFQGGLGSDTLQLIGGAIEALTLNAASGIEHLDDQFSGFLGAANAGTIDVSGITSYVSGSSWTLQSGGDIFIGSDLGESVFGGTGDDSLSGGAGNDTLAGGVGADTLDGGAGDDILIFTGELGDVLLGGAGIDTARLLSNSNIVSLTLDAAAGVELLDDQFSSFDGSVGSDTIDVSGISAYVSGNSWLLVGGDDVFTGSDQAESVVGGTGNDSLFGAGGNDTLEATDGADTLDGGDGDDTLIFAGGAGEVLRGGAGTDTALYGFSVEIESLFLDAAAGVEFIENQFAVLQGTSGTDTINVTGITGYLSSNEWDLRDGDDIFDGSAASDGVEGGSGNDTLRGGAGDDTLEGDGGLDLLEGGDGNDTLDGGAGADTLDGGLGDDVLVISGAFGEVFRGGDGTDTAFVLDPVNLQALTLDAASSVEQIDDQFNGLVGSMAGDTIDVSGVGAYVSSNVWSLNLGDDSFNGSAAADVVSGDGGNDLINGNGGSDSLTGGDGIDTLNGGDGDDFLLFGTGTQPSNDELFGGAGTDTAVYAGAPINTLFLTAARSVEILDAQFFSLAGTMGNDQINVTGVSSYASGSTWELAGGDDTFVGSAAAETINASAGGDLIFAQQGDDFVNGGFGDDTLYGGAGNDTLVFGSDAAGDTDDLFGGAGIDVARFGGTAFGDLTIDANSFIEVLDDDFLTFSGTNSANIVDVSGALSYASSANWSLRGGDDRFTGTAVAENVNGGVGNDRLVGAGGNDSLIGDDGADTLIGGAGDDILDGGDGGDFVLYSDATDGLLIDLSVSGPQFISAAEGSDALVSIEGIVSGSGNDTLIGADANETLEAGAGNDQLFGGDGNDLLSGAEGRDLLDGSEGNDSLFGGAGNDTLSGGLGINVLNGGGGFDFVDLTSQTEDLFLSLATVGEQAVSTDHASTFTLIEGLLAGAGDDVIFGSDVGNVLRGAEGQDTLIGAGGGDILEGEADDDFLFGDDGNDTLRGGAGDDVIQGGAGNDVIDGGAGDDLVDYFSSTEDLRVNINFAGPQTISAGEGVDTLLNIEGIVTGEGDDQLVGSSGRNLLIGAAGSDTLFGLAGNDFLVGLEGDDTLNGGSGFDVAEYGFATESVIVNLNFSGSQFISADEGRDTFISIEGILGGFADDILVGNGAGNLIDGGDGDDQIYGLGGGDILNGEAGNDLIEGSGGNDTLSGGDGDADVLSYFNSASGVTVNLRFQGTAQAVGGASGVDTFTEFEDLFGANAGNDTLVGDTGDNRILGFGGNDLIFGFDGDDDLLGQRGNDTLTGNAGADTLSGGGGADTFDFNQTADSTSTSRDVITDFGVGGADRIDLSSIDANTAVAGNQAFTFVGGAAFSAAGDLRFVTNGTNGFVLGDTDGDGGIDMNILLLGVTSVTAGDFIL</sequence>
<dbReference type="InterPro" id="IPR018511">
    <property type="entry name" value="Hemolysin-typ_Ca-bd_CS"/>
</dbReference>
<dbReference type="RefSeq" id="WP_212704222.1">
    <property type="nucleotide sequence ID" value="NZ_CP073581.1"/>
</dbReference>
<gene>
    <name evidence="11" type="ORF">KDD17_13985</name>
</gene>
<keyword evidence="6" id="KW-0677">Repeat</keyword>
<evidence type="ECO:0000256" key="8">
    <source>
        <dbReference type="ARBA" id="ARBA00023136"/>
    </source>
</evidence>